<proteinExistence type="predicted"/>
<feature type="region of interest" description="Disordered" evidence="1">
    <location>
        <begin position="1"/>
        <end position="136"/>
    </location>
</feature>
<keyword evidence="3" id="KW-1185">Reference proteome</keyword>
<dbReference type="EMBL" id="NJET01000001">
    <property type="protein sequence ID" value="PHH67330.1"/>
    <property type="molecule type" value="Genomic_DNA"/>
</dbReference>
<protein>
    <submittedName>
        <fullName evidence="2">Uncharacterized protein</fullName>
    </submittedName>
</protein>
<feature type="compositionally biased region" description="Low complexity" evidence="1">
    <location>
        <begin position="46"/>
        <end position="64"/>
    </location>
</feature>
<sequence length="136" mass="13850">MGCCLSSPNNGFRAATQAPAAPPAPRQAKCSPHERADDDDNDDGLAPRAPASSPTTDSPASNAAQPSGSTPRLLSLNQELQATQQGSSTSLSSDSSSSQNRRIKSVSDAASKSAKCPITAEHGPLANDGSSSKYSH</sequence>
<evidence type="ECO:0000256" key="1">
    <source>
        <dbReference type="SAM" id="MobiDB-lite"/>
    </source>
</evidence>
<feature type="compositionally biased region" description="Polar residues" evidence="1">
    <location>
        <begin position="1"/>
        <end position="10"/>
    </location>
</feature>
<feature type="compositionally biased region" description="Polar residues" evidence="1">
    <location>
        <begin position="65"/>
        <end position="86"/>
    </location>
</feature>
<gene>
    <name evidence="2" type="ORF">CDD81_94</name>
</gene>
<dbReference type="Proteomes" id="UP000226192">
    <property type="component" value="Unassembled WGS sequence"/>
</dbReference>
<comment type="caution">
    <text evidence="2">The sequence shown here is derived from an EMBL/GenBank/DDBJ whole genome shotgun (WGS) entry which is preliminary data.</text>
</comment>
<name>A0A2C5YIL1_9HYPO</name>
<dbReference type="AlphaFoldDB" id="A0A2C5YIL1"/>
<feature type="compositionally biased region" description="Low complexity" evidence="1">
    <location>
        <begin position="87"/>
        <end position="115"/>
    </location>
</feature>
<evidence type="ECO:0000313" key="2">
    <source>
        <dbReference type="EMBL" id="PHH67330.1"/>
    </source>
</evidence>
<accession>A0A2C5YIL1</accession>
<reference evidence="2 3" key="1">
    <citation type="submission" date="2017-06" db="EMBL/GenBank/DDBJ databases">
        <title>Ant-infecting Ophiocordyceps genomes reveal a high diversity of potential behavioral manipulation genes and a possible major role for enterotoxins.</title>
        <authorList>
            <person name="De Bekker C."/>
            <person name="Evans H.C."/>
            <person name="Brachmann A."/>
            <person name="Hughes D.P."/>
        </authorList>
    </citation>
    <scope>NUCLEOTIDE SEQUENCE [LARGE SCALE GENOMIC DNA]</scope>
    <source>
        <strain evidence="2 3">Map64</strain>
    </source>
</reference>
<organism evidence="2 3">
    <name type="scientific">Ophiocordyceps australis</name>
    <dbReference type="NCBI Taxonomy" id="1399860"/>
    <lineage>
        <taxon>Eukaryota</taxon>
        <taxon>Fungi</taxon>
        <taxon>Dikarya</taxon>
        <taxon>Ascomycota</taxon>
        <taxon>Pezizomycotina</taxon>
        <taxon>Sordariomycetes</taxon>
        <taxon>Hypocreomycetidae</taxon>
        <taxon>Hypocreales</taxon>
        <taxon>Ophiocordycipitaceae</taxon>
        <taxon>Ophiocordyceps</taxon>
    </lineage>
</organism>
<evidence type="ECO:0000313" key="3">
    <source>
        <dbReference type="Proteomes" id="UP000226192"/>
    </source>
</evidence>